<evidence type="ECO:0000313" key="2">
    <source>
        <dbReference type="Proteomes" id="UP000515908"/>
    </source>
</evidence>
<keyword evidence="2" id="KW-1185">Reference proteome</keyword>
<evidence type="ECO:0000313" key="1">
    <source>
        <dbReference type="EMBL" id="CAD2222375.1"/>
    </source>
</evidence>
<dbReference type="Gene3D" id="2.30.42.10">
    <property type="match status" value="1"/>
</dbReference>
<sequence length="133" mass="15190">MKGAVGPQRTVAVSPFIGFSLTDNVKKGHLIVDGIFEKGPAYQVGVDVDHELVAIHDEKVSSIEHVRRLIGKYCFPGRVTRFTLRDAHGCLYNPMVWVMTADDRFSDKKYFFDVALHPKKESSRIKREWRPTE</sequence>
<protein>
    <recommendedName>
        <fullName evidence="3">PDZ domain-containing protein</fullName>
    </recommendedName>
</protein>
<gene>
    <name evidence="1" type="ORF">ADEAN_000991900</name>
</gene>
<reference evidence="1 2" key="1">
    <citation type="submission" date="2020-08" db="EMBL/GenBank/DDBJ databases">
        <authorList>
            <person name="Newling K."/>
            <person name="Davey J."/>
            <person name="Forrester S."/>
        </authorList>
    </citation>
    <scope>NUCLEOTIDE SEQUENCE [LARGE SCALE GENOMIC DNA]</scope>
    <source>
        <strain evidence="2">Crithidia deanei Carvalho (ATCC PRA-265)</strain>
    </source>
</reference>
<dbReference type="SUPFAM" id="SSF50156">
    <property type="entry name" value="PDZ domain-like"/>
    <property type="match status" value="1"/>
</dbReference>
<name>A0A7G2CS63_9TRYP</name>
<dbReference type="AlphaFoldDB" id="A0A7G2CS63"/>
<dbReference type="VEuPathDB" id="TriTrypDB:ADEAN_000991900"/>
<proteinExistence type="predicted"/>
<dbReference type="Proteomes" id="UP000515908">
    <property type="component" value="Chromosome 25"/>
</dbReference>
<evidence type="ECO:0008006" key="3">
    <source>
        <dbReference type="Google" id="ProtNLM"/>
    </source>
</evidence>
<dbReference type="InterPro" id="IPR036034">
    <property type="entry name" value="PDZ_sf"/>
</dbReference>
<accession>A0A7G2CS63</accession>
<dbReference type="EMBL" id="LR877169">
    <property type="protein sequence ID" value="CAD2222375.1"/>
    <property type="molecule type" value="Genomic_DNA"/>
</dbReference>
<organism evidence="1 2">
    <name type="scientific">Angomonas deanei</name>
    <dbReference type="NCBI Taxonomy" id="59799"/>
    <lineage>
        <taxon>Eukaryota</taxon>
        <taxon>Discoba</taxon>
        <taxon>Euglenozoa</taxon>
        <taxon>Kinetoplastea</taxon>
        <taxon>Metakinetoplastina</taxon>
        <taxon>Trypanosomatida</taxon>
        <taxon>Trypanosomatidae</taxon>
        <taxon>Strigomonadinae</taxon>
        <taxon>Angomonas</taxon>
    </lineage>
</organism>